<name>A0A2N8UCD3_9BASI</name>
<evidence type="ECO:0000256" key="1">
    <source>
        <dbReference type="SAM" id="SignalP"/>
    </source>
</evidence>
<dbReference type="Proteomes" id="UP000239563">
    <property type="component" value="Chromosome V"/>
</dbReference>
<sequence length="167" mass="19078">MKIRTLTVLATLLEAVVSVQFTKKYNERQDLGAWLAAERHLNVAHAAMTGEFAQPYDHLIDMNEEKEGHAWRYSQEADNGPFFFAGKRDDRKYVYILTKVPGTSELGRRWGLDHQQPTKNAFLFWKVKAKDKKAKLLGFEFRAAGAPTLPSKTLDEVIQIAKQARID</sequence>
<feature type="signal peptide" evidence="1">
    <location>
        <begin position="1"/>
        <end position="18"/>
    </location>
</feature>
<reference evidence="2 3" key="1">
    <citation type="submission" date="2017-02" db="EMBL/GenBank/DDBJ databases">
        <authorList>
            <person name="Peterson S.W."/>
        </authorList>
    </citation>
    <scope>NUCLEOTIDE SEQUENCE [LARGE SCALE GENOMIC DNA]</scope>
    <source>
        <strain evidence="2 3">SRS1_H2-8</strain>
    </source>
</reference>
<organism evidence="2 3">
    <name type="scientific">Sporisorium reilianum f. sp. reilianum</name>
    <dbReference type="NCBI Taxonomy" id="72559"/>
    <lineage>
        <taxon>Eukaryota</taxon>
        <taxon>Fungi</taxon>
        <taxon>Dikarya</taxon>
        <taxon>Basidiomycota</taxon>
        <taxon>Ustilaginomycotina</taxon>
        <taxon>Ustilaginomycetes</taxon>
        <taxon>Ustilaginales</taxon>
        <taxon>Ustilaginaceae</taxon>
        <taxon>Sporisorium</taxon>
    </lineage>
</organism>
<protein>
    <submittedName>
        <fullName evidence="2">Uncharacterized protein</fullName>
    </submittedName>
</protein>
<dbReference type="EMBL" id="LT795058">
    <property type="protein sequence ID" value="SJX62656.1"/>
    <property type="molecule type" value="Genomic_DNA"/>
</dbReference>
<evidence type="ECO:0000313" key="2">
    <source>
        <dbReference type="EMBL" id="SJX62656.1"/>
    </source>
</evidence>
<evidence type="ECO:0000313" key="3">
    <source>
        <dbReference type="Proteomes" id="UP000239563"/>
    </source>
</evidence>
<feature type="chain" id="PRO_5014873491" evidence="1">
    <location>
        <begin position="19"/>
        <end position="167"/>
    </location>
</feature>
<accession>A0A2N8UCD3</accession>
<proteinExistence type="predicted"/>
<keyword evidence="1" id="KW-0732">Signal</keyword>
<gene>
    <name evidence="2" type="ORF">SRS1_16553</name>
</gene>
<dbReference type="AlphaFoldDB" id="A0A2N8UCD3"/>